<dbReference type="InterPro" id="IPR031849">
    <property type="entry name" value="DUF5069"/>
</dbReference>
<sequence length="158" mass="18274">MAYPFVAPDLTKRPPRSPKVRLGGYVILPRTIDKCRALLAGTLGAYLFNCPLDQKFFQFKGLDPEAFREAVARSETDEAILHWVETHGIPRTPEEVQEWSRRMEEFRYGESPQEKEFFLEQCRKLGLDPETTRLFDLLEEDDRSSLLSEEGESCPLFS</sequence>
<dbReference type="Pfam" id="PF16798">
    <property type="entry name" value="DUF5069"/>
    <property type="match status" value="1"/>
</dbReference>
<reference evidence="2" key="1">
    <citation type="submission" date="2021-02" db="EMBL/GenBank/DDBJ databases">
        <authorList>
            <person name="Cremers G."/>
            <person name="Picone N."/>
        </authorList>
    </citation>
    <scope>NUCLEOTIDE SEQUENCE</scope>
    <source>
        <strain evidence="2">PQ17</strain>
    </source>
</reference>
<evidence type="ECO:0000313" key="2">
    <source>
        <dbReference type="EMBL" id="CAF0699187.1"/>
    </source>
</evidence>
<proteinExistence type="predicted"/>
<keyword evidence="3" id="KW-1185">Reference proteome</keyword>
<evidence type="ECO:0000259" key="1">
    <source>
        <dbReference type="Pfam" id="PF16798"/>
    </source>
</evidence>
<gene>
    <name evidence="2" type="ORF">MPNT_30153</name>
</gene>
<feature type="domain" description="DUF5069" evidence="1">
    <location>
        <begin position="13"/>
        <end position="142"/>
    </location>
</feature>
<dbReference type="Proteomes" id="UP000663859">
    <property type="component" value="Unassembled WGS sequence"/>
</dbReference>
<organism evidence="2 3">
    <name type="scientific">Candidatus Methylacidithermus pantelleriae</name>
    <dbReference type="NCBI Taxonomy" id="2744239"/>
    <lineage>
        <taxon>Bacteria</taxon>
        <taxon>Pseudomonadati</taxon>
        <taxon>Verrucomicrobiota</taxon>
        <taxon>Methylacidiphilae</taxon>
        <taxon>Methylacidiphilales</taxon>
        <taxon>Methylacidiphilaceae</taxon>
        <taxon>Candidatus Methylacidithermus</taxon>
    </lineage>
</organism>
<accession>A0A8J2BLI5</accession>
<dbReference type="AlphaFoldDB" id="A0A8J2BLI5"/>
<name>A0A8J2BLI5_9BACT</name>
<comment type="caution">
    <text evidence="2">The sequence shown here is derived from an EMBL/GenBank/DDBJ whole genome shotgun (WGS) entry which is preliminary data.</text>
</comment>
<evidence type="ECO:0000313" key="3">
    <source>
        <dbReference type="Proteomes" id="UP000663859"/>
    </source>
</evidence>
<dbReference type="EMBL" id="CAJNOB010000023">
    <property type="protein sequence ID" value="CAF0699187.1"/>
    <property type="molecule type" value="Genomic_DNA"/>
</dbReference>
<protein>
    <recommendedName>
        <fullName evidence="1">DUF5069 domain-containing protein</fullName>
    </recommendedName>
</protein>
<dbReference type="RefSeq" id="WP_174582123.1">
    <property type="nucleotide sequence ID" value="NZ_CAJNOB010000023.1"/>
</dbReference>